<protein>
    <recommendedName>
        <fullName evidence="5">DUF3103 domain-containing protein</fullName>
    </recommendedName>
</protein>
<organism evidence="3 4">
    <name type="scientific">Vibrio azureus NBRC 104587</name>
    <dbReference type="NCBI Taxonomy" id="1219077"/>
    <lineage>
        <taxon>Bacteria</taxon>
        <taxon>Pseudomonadati</taxon>
        <taxon>Pseudomonadota</taxon>
        <taxon>Gammaproteobacteria</taxon>
        <taxon>Vibrionales</taxon>
        <taxon>Vibrionaceae</taxon>
        <taxon>Vibrio</taxon>
    </lineage>
</organism>
<evidence type="ECO:0000313" key="3">
    <source>
        <dbReference type="EMBL" id="GAD75468.1"/>
    </source>
</evidence>
<evidence type="ECO:0008006" key="5">
    <source>
        <dbReference type="Google" id="ProtNLM"/>
    </source>
</evidence>
<dbReference type="Proteomes" id="UP000016567">
    <property type="component" value="Unassembled WGS sequence"/>
</dbReference>
<dbReference type="STRING" id="1219077.VAZ01S_025_00630"/>
<keyword evidence="4" id="KW-1185">Reference proteome</keyword>
<dbReference type="InterPro" id="IPR021452">
    <property type="entry name" value="DUF3103"/>
</dbReference>
<feature type="compositionally biased region" description="Basic and acidic residues" evidence="1">
    <location>
        <begin position="200"/>
        <end position="211"/>
    </location>
</feature>
<dbReference type="EMBL" id="BATL01000025">
    <property type="protein sequence ID" value="GAD75468.1"/>
    <property type="molecule type" value="Genomic_DNA"/>
</dbReference>
<feature type="signal peptide" evidence="2">
    <location>
        <begin position="1"/>
        <end position="22"/>
    </location>
</feature>
<feature type="chain" id="PRO_5004639268" description="DUF3103 domain-containing protein" evidence="2">
    <location>
        <begin position="23"/>
        <end position="402"/>
    </location>
</feature>
<proteinExistence type="predicted"/>
<name>U3CAQ1_9VIBR</name>
<dbReference type="Pfam" id="PF11301">
    <property type="entry name" value="DUF3103"/>
    <property type="match status" value="1"/>
</dbReference>
<dbReference type="RefSeq" id="WP_021709227.1">
    <property type="nucleotide sequence ID" value="NZ_BAOB01000004.1"/>
</dbReference>
<accession>U3CAQ1</accession>
<feature type="region of interest" description="Disordered" evidence="1">
    <location>
        <begin position="200"/>
        <end position="222"/>
    </location>
</feature>
<dbReference type="AlphaFoldDB" id="U3CAQ1"/>
<dbReference type="eggNOG" id="ENOG502Z8J0">
    <property type="taxonomic scope" value="Bacteria"/>
</dbReference>
<evidence type="ECO:0000313" key="4">
    <source>
        <dbReference type="Proteomes" id="UP000016567"/>
    </source>
</evidence>
<evidence type="ECO:0000256" key="2">
    <source>
        <dbReference type="SAM" id="SignalP"/>
    </source>
</evidence>
<reference evidence="3 4" key="1">
    <citation type="submission" date="2013-09" db="EMBL/GenBank/DDBJ databases">
        <title>Whole genome shotgun sequence of Vibrio azureus NBRC 104587.</title>
        <authorList>
            <person name="Isaki S."/>
            <person name="Hosoyama A."/>
            <person name="Numata M."/>
            <person name="Hashimoto M."/>
            <person name="Hosoyama Y."/>
            <person name="Tsuchikane K."/>
            <person name="Noguchi M."/>
            <person name="Hirakata S."/>
            <person name="Ichikawa N."/>
            <person name="Ohji S."/>
            <person name="Yamazoe A."/>
            <person name="Fujita N."/>
        </authorList>
    </citation>
    <scope>NUCLEOTIDE SEQUENCE [LARGE SCALE GENOMIC DNA]</scope>
    <source>
        <strain evidence="3 4">NBRC 104587</strain>
    </source>
</reference>
<dbReference type="OrthoDB" id="6190837at2"/>
<comment type="caution">
    <text evidence="3">The sequence shown here is derived from an EMBL/GenBank/DDBJ whole genome shotgun (WGS) entry which is preliminary data.</text>
</comment>
<evidence type="ECO:0000256" key="1">
    <source>
        <dbReference type="SAM" id="MobiDB-lite"/>
    </source>
</evidence>
<gene>
    <name evidence="3" type="ORF">VAZ01S_025_00630</name>
</gene>
<keyword evidence="2" id="KW-0732">Signal</keyword>
<sequence>MKKIIILSAISTSLLGLSTAQAKHNDQHVSLNPSLIKAERISDQKRILARTLSQHYEQLAPLLHATIDEENPQAPLSVFLDHQSQLAFTQQMVQADEKIRQWKGIENEASELLEVRLANKNSLNAWQDTNVEPLFAYEPSGDDSQWQYIEAFDVYGNVHQLNVYQAPEVPVFVIDSNSDTELKAGLNVMRAKIEQRSKELFKKHKQDEKQSVHSPSALTPDQKLATAPIQTTQLKKIRLEYDQEPWISGRAEVFALVNGVNPSRDTPTLDLVEMPYLDYDKTDYFPDQVVVHWSRYRWGAADIVLMEQDDGTNYAELAVLLMQVAEEVLKSIPDPEVQGYAIIPQITTKIIQALPDGALTNDDDFVDVFYTIMQDSSYVDHPAAGGNAVVTLEPLEIDPTRP</sequence>